<dbReference type="GO" id="GO:0000467">
    <property type="term" value="P:exonucleolytic trimming to generate mature 3'-end of 5.8S rRNA from tricistronic rRNA transcript (SSU-rRNA, 5.8S rRNA, LSU-rRNA)"/>
    <property type="evidence" value="ECO:0007669"/>
    <property type="project" value="InterPro"/>
</dbReference>
<evidence type="ECO:0000256" key="1">
    <source>
        <dbReference type="ARBA" id="ARBA00004123"/>
    </source>
</evidence>
<dbReference type="GO" id="GO:0000175">
    <property type="term" value="F:3'-5'-RNA exonuclease activity"/>
    <property type="evidence" value="ECO:0007669"/>
    <property type="project" value="InterPro"/>
</dbReference>
<feature type="region of interest" description="Disordered" evidence="9">
    <location>
        <begin position="77"/>
        <end position="105"/>
    </location>
</feature>
<dbReference type="OrthoDB" id="2250022at2759"/>
<dbReference type="GO" id="GO:0071036">
    <property type="term" value="P:nuclear polyadenylation-dependent snoRNA catabolic process"/>
    <property type="evidence" value="ECO:0007669"/>
    <property type="project" value="TreeGrafter"/>
</dbReference>
<dbReference type="AlphaFoldDB" id="A0A8K1FMG7"/>
<feature type="region of interest" description="Disordered" evidence="9">
    <location>
        <begin position="150"/>
        <end position="179"/>
    </location>
</feature>
<comment type="caution">
    <text evidence="11">The sequence shown here is derived from an EMBL/GenBank/DDBJ whole genome shotgun (WGS) entry which is preliminary data.</text>
</comment>
<feature type="compositionally biased region" description="Basic and acidic residues" evidence="9">
    <location>
        <begin position="150"/>
        <end position="162"/>
    </location>
</feature>
<dbReference type="InterPro" id="IPR049559">
    <property type="entry name" value="Rrp6p-like_exo"/>
</dbReference>
<dbReference type="GO" id="GO:0071035">
    <property type="term" value="P:nuclear polyadenylation-dependent rRNA catabolic process"/>
    <property type="evidence" value="ECO:0007669"/>
    <property type="project" value="TreeGrafter"/>
</dbReference>
<protein>
    <recommendedName>
        <fullName evidence="10">HRDC domain-containing protein</fullName>
    </recommendedName>
</protein>
<dbReference type="SMART" id="SM00341">
    <property type="entry name" value="HRDC"/>
    <property type="match status" value="1"/>
</dbReference>
<feature type="compositionally biased region" description="Basic and acidic residues" evidence="9">
    <location>
        <begin position="721"/>
        <end position="731"/>
    </location>
</feature>
<keyword evidence="3" id="KW-0540">Nuclease</keyword>
<feature type="domain" description="HRDC" evidence="10">
    <location>
        <begin position="482"/>
        <end position="562"/>
    </location>
</feature>
<dbReference type="Proteomes" id="UP000794436">
    <property type="component" value="Unassembled WGS sequence"/>
</dbReference>
<dbReference type="GO" id="GO:0005730">
    <property type="term" value="C:nucleolus"/>
    <property type="evidence" value="ECO:0007669"/>
    <property type="project" value="TreeGrafter"/>
</dbReference>
<comment type="similarity">
    <text evidence="8">Belongs to the exosome component 10/RRP6 family.</text>
</comment>
<dbReference type="Gene3D" id="1.10.150.80">
    <property type="entry name" value="HRDC domain"/>
    <property type="match status" value="1"/>
</dbReference>
<evidence type="ECO:0000313" key="12">
    <source>
        <dbReference type="Proteomes" id="UP000794436"/>
    </source>
</evidence>
<organism evidence="11 12">
    <name type="scientific">Pythium oligandrum</name>
    <name type="common">Mycoparasitic fungus</name>
    <dbReference type="NCBI Taxonomy" id="41045"/>
    <lineage>
        <taxon>Eukaryota</taxon>
        <taxon>Sar</taxon>
        <taxon>Stramenopiles</taxon>
        <taxon>Oomycota</taxon>
        <taxon>Peronosporomycetes</taxon>
        <taxon>Pythiales</taxon>
        <taxon>Pythiaceae</taxon>
        <taxon>Pythium</taxon>
    </lineage>
</organism>
<dbReference type="InterPro" id="IPR002562">
    <property type="entry name" value="3'-5'_exonuclease_dom"/>
</dbReference>
<dbReference type="GO" id="GO:0071037">
    <property type="term" value="P:nuclear polyadenylation-dependent snRNA catabolic process"/>
    <property type="evidence" value="ECO:0007669"/>
    <property type="project" value="TreeGrafter"/>
</dbReference>
<accession>A0A8K1FMG7</accession>
<gene>
    <name evidence="11" type="ORF">Poli38472_009014</name>
</gene>
<dbReference type="InterPro" id="IPR010997">
    <property type="entry name" value="HRDC-like_sf"/>
</dbReference>
<proteinExistence type="inferred from homology"/>
<dbReference type="InterPro" id="IPR036397">
    <property type="entry name" value="RNaseH_sf"/>
</dbReference>
<feature type="compositionally biased region" description="Low complexity" evidence="9">
    <location>
        <begin position="163"/>
        <end position="174"/>
    </location>
</feature>
<dbReference type="InterPro" id="IPR002121">
    <property type="entry name" value="HRDC_dom"/>
</dbReference>
<dbReference type="InterPro" id="IPR044876">
    <property type="entry name" value="HRDC_dom_sf"/>
</dbReference>
<dbReference type="Pfam" id="PF08066">
    <property type="entry name" value="PMC2NT"/>
    <property type="match status" value="1"/>
</dbReference>
<dbReference type="SUPFAM" id="SSF53098">
    <property type="entry name" value="Ribonuclease H-like"/>
    <property type="match status" value="1"/>
</dbReference>
<feature type="region of interest" description="Disordered" evidence="9">
    <location>
        <begin position="710"/>
        <end position="731"/>
    </location>
</feature>
<feature type="compositionally biased region" description="Acidic residues" evidence="9">
    <location>
        <begin position="83"/>
        <end position="95"/>
    </location>
</feature>
<keyword evidence="2" id="KW-0698">rRNA processing</keyword>
<feature type="compositionally biased region" description="Basic and acidic residues" evidence="9">
    <location>
        <begin position="96"/>
        <end position="105"/>
    </location>
</feature>
<evidence type="ECO:0000256" key="5">
    <source>
        <dbReference type="ARBA" id="ARBA00022835"/>
    </source>
</evidence>
<dbReference type="GO" id="GO:0071039">
    <property type="term" value="P:nuclear polyadenylation-dependent CUT catabolic process"/>
    <property type="evidence" value="ECO:0007669"/>
    <property type="project" value="TreeGrafter"/>
</dbReference>
<comment type="subcellular location">
    <subcellularLocation>
        <location evidence="1">Nucleus</location>
    </subcellularLocation>
</comment>
<dbReference type="GO" id="GO:0000166">
    <property type="term" value="F:nucleotide binding"/>
    <property type="evidence" value="ECO:0007669"/>
    <property type="project" value="InterPro"/>
</dbReference>
<dbReference type="PANTHER" id="PTHR12124:SF47">
    <property type="entry name" value="EXOSOME COMPONENT 10"/>
    <property type="match status" value="1"/>
</dbReference>
<name>A0A8K1FMG7_PYTOL</name>
<feature type="compositionally biased region" description="Basic residues" evidence="9">
    <location>
        <begin position="767"/>
        <end position="778"/>
    </location>
</feature>
<feature type="region of interest" description="Disordered" evidence="9">
    <location>
        <begin position="557"/>
        <end position="586"/>
    </location>
</feature>
<sequence>MAESKAPAAATTAPKSEASVFVDALYRKVLLAVKASNAIPSEDDDYHYHCKFSTAFASQVTSTGSRVQDLLWQLSKSSKDNEKDDDASDDEDGEDSKELFEGPEPKSRITDLVDTLLDEASKQLDIVARGGNERSSNTKTLENKPMVFDKKQQKTKETETDRATAAATRLPRATNKPQDQFEEKIDNSDAPFVSKLREKVHAVHDAGDIAIGDDEDEESAELARQHPYYAEIHTLKYADWQLEASSEPYKKIPVENASYMWVNTPEKLTSMMTSLTKAEARVIAIDLEHHSYRSYLGLVCLMQISTATEDFLVDTLALRSQLQILNEVFCDPAKVKVLHGSDMDILWLQRDLGLYVVNMFDTGQAARLLNYPRFSLAYLLKRHCNIDADKQYQLADWRIRPLDRNMTKYAREDTRYLLYIYDQMKQELLQASDNTRSSLLFEALQNSSKLCLQVYVKPRITDDECQALSDKLKATAGLPELSELQKRVFERLFYWRDQVARAEDESHAYVMPNHVLIKITKELPLRSDQLFRTCHPVPALVRRHAHELTSMISTEKSKLAAEEGKPASSSIAPRQQKITSQKRKFDDDGVMESATFTTIKPLSEYAGWESGKRKAKEASTSTTLSLHLSFSKVSVAEEKASSGLAALEKVKELVASTAFVVAEYGVESMEVEGAQEIVETSKASLKVEPQEPKSIAETYNLSKRRKIQGLDTSIAGRGNTKSREEDESDVKQEAVKESNVKAFDYAAASQQIAGAQFKLEEAAPARTQHKHKGKKKVGGRGYNPFVAVRGGNAASQTSEKESAPVGKKIHHMPRSSTFR</sequence>
<keyword evidence="4" id="KW-0378">Hydrolase</keyword>
<keyword evidence="5" id="KW-0271">Exosome</keyword>
<evidence type="ECO:0000256" key="2">
    <source>
        <dbReference type="ARBA" id="ARBA00022552"/>
    </source>
</evidence>
<dbReference type="GO" id="GO:0071038">
    <property type="term" value="P:TRAMP-dependent tRNA surveillance pathway"/>
    <property type="evidence" value="ECO:0007669"/>
    <property type="project" value="TreeGrafter"/>
</dbReference>
<keyword evidence="12" id="KW-1185">Reference proteome</keyword>
<dbReference type="PANTHER" id="PTHR12124">
    <property type="entry name" value="POLYMYOSITIS/SCLERODERMA AUTOANTIGEN-RELATED"/>
    <property type="match status" value="1"/>
</dbReference>
<dbReference type="GO" id="GO:0071044">
    <property type="term" value="P:histone mRNA catabolic process"/>
    <property type="evidence" value="ECO:0007669"/>
    <property type="project" value="TreeGrafter"/>
</dbReference>
<evidence type="ECO:0000256" key="6">
    <source>
        <dbReference type="ARBA" id="ARBA00022839"/>
    </source>
</evidence>
<dbReference type="GO" id="GO:0071040">
    <property type="term" value="P:nuclear polyadenylation-dependent antisense transcript catabolic process"/>
    <property type="evidence" value="ECO:0007669"/>
    <property type="project" value="TreeGrafter"/>
</dbReference>
<feature type="compositionally biased region" description="Polar residues" evidence="9">
    <location>
        <begin position="567"/>
        <end position="579"/>
    </location>
</feature>
<keyword evidence="7" id="KW-0539">Nucleus</keyword>
<dbReference type="InterPro" id="IPR012588">
    <property type="entry name" value="Exosome-assoc_fac_Rrp6_N"/>
</dbReference>
<evidence type="ECO:0000256" key="9">
    <source>
        <dbReference type="SAM" id="MobiDB-lite"/>
    </source>
</evidence>
<evidence type="ECO:0000256" key="3">
    <source>
        <dbReference type="ARBA" id="ARBA00022722"/>
    </source>
</evidence>
<feature type="region of interest" description="Disordered" evidence="9">
    <location>
        <begin position="765"/>
        <end position="819"/>
    </location>
</feature>
<dbReference type="FunFam" id="3.30.420.10:FF:000059">
    <property type="entry name" value="Exosome complex exonuclease Rrp6"/>
    <property type="match status" value="1"/>
</dbReference>
<dbReference type="Pfam" id="PF01612">
    <property type="entry name" value="DNA_pol_A_exo1"/>
    <property type="match status" value="1"/>
</dbReference>
<evidence type="ECO:0000256" key="7">
    <source>
        <dbReference type="ARBA" id="ARBA00023242"/>
    </source>
</evidence>
<reference evidence="11" key="1">
    <citation type="submission" date="2019-03" db="EMBL/GenBank/DDBJ databases">
        <title>Long read genome sequence of the mycoparasitic Pythium oligandrum ATCC 38472 isolated from sugarbeet rhizosphere.</title>
        <authorList>
            <person name="Gaulin E."/>
        </authorList>
    </citation>
    <scope>NUCLEOTIDE SEQUENCE</scope>
    <source>
        <strain evidence="11">ATCC 38472_TT</strain>
    </source>
</reference>
<evidence type="ECO:0000256" key="4">
    <source>
        <dbReference type="ARBA" id="ARBA00022801"/>
    </source>
</evidence>
<dbReference type="InterPro" id="IPR045092">
    <property type="entry name" value="Rrp6-like"/>
</dbReference>
<dbReference type="Pfam" id="PF00570">
    <property type="entry name" value="HRDC"/>
    <property type="match status" value="1"/>
</dbReference>
<keyword evidence="6" id="KW-0269">Exonuclease</keyword>
<evidence type="ECO:0000256" key="8">
    <source>
        <dbReference type="ARBA" id="ARBA00043957"/>
    </source>
</evidence>
<dbReference type="FunFam" id="1.10.150.80:FF:000001">
    <property type="entry name" value="Putative exosome component 10"/>
    <property type="match status" value="1"/>
</dbReference>
<dbReference type="PROSITE" id="PS50967">
    <property type="entry name" value="HRDC"/>
    <property type="match status" value="1"/>
</dbReference>
<evidence type="ECO:0000313" key="11">
    <source>
        <dbReference type="EMBL" id="TMW64847.1"/>
    </source>
</evidence>
<dbReference type="GO" id="GO:0071051">
    <property type="term" value="P:poly(A)-dependent snoRNA 3'-end processing"/>
    <property type="evidence" value="ECO:0007669"/>
    <property type="project" value="TreeGrafter"/>
</dbReference>
<dbReference type="GO" id="GO:0000176">
    <property type="term" value="C:nuclear exosome (RNase complex)"/>
    <property type="evidence" value="ECO:0007669"/>
    <property type="project" value="InterPro"/>
</dbReference>
<dbReference type="GO" id="GO:0003727">
    <property type="term" value="F:single-stranded RNA binding"/>
    <property type="evidence" value="ECO:0007669"/>
    <property type="project" value="TreeGrafter"/>
</dbReference>
<dbReference type="SMART" id="SM00474">
    <property type="entry name" value="35EXOc"/>
    <property type="match status" value="1"/>
</dbReference>
<dbReference type="EMBL" id="SPLM01000038">
    <property type="protein sequence ID" value="TMW64847.1"/>
    <property type="molecule type" value="Genomic_DNA"/>
</dbReference>
<evidence type="ECO:0000259" key="10">
    <source>
        <dbReference type="PROSITE" id="PS50967"/>
    </source>
</evidence>
<dbReference type="SUPFAM" id="SSF47819">
    <property type="entry name" value="HRDC-like"/>
    <property type="match status" value="1"/>
</dbReference>
<dbReference type="Gene3D" id="3.30.420.10">
    <property type="entry name" value="Ribonuclease H-like superfamily/Ribonuclease H"/>
    <property type="match status" value="1"/>
</dbReference>
<dbReference type="InterPro" id="IPR012337">
    <property type="entry name" value="RNaseH-like_sf"/>
</dbReference>
<dbReference type="CDD" id="cd06147">
    <property type="entry name" value="Rrp6p_like_exo"/>
    <property type="match status" value="1"/>
</dbReference>